<name>A0A1X0RAE5_RHIZD</name>
<dbReference type="InterPro" id="IPR001214">
    <property type="entry name" value="SET_dom"/>
</dbReference>
<dbReference type="InterPro" id="IPR046341">
    <property type="entry name" value="SET_dom_sf"/>
</dbReference>
<organism evidence="2">
    <name type="scientific">Rhizopus microsporus var. microsporus</name>
    <dbReference type="NCBI Taxonomy" id="86635"/>
    <lineage>
        <taxon>Eukaryota</taxon>
        <taxon>Fungi</taxon>
        <taxon>Fungi incertae sedis</taxon>
        <taxon>Mucoromycota</taxon>
        <taxon>Mucoromycotina</taxon>
        <taxon>Mucoromycetes</taxon>
        <taxon>Mucorales</taxon>
        <taxon>Mucorineae</taxon>
        <taxon>Rhizopodaceae</taxon>
        <taxon>Rhizopus</taxon>
    </lineage>
</organism>
<sequence>MPSTATEYNQDTNSYKPSHPTYFKVVRQGTPGEFSSKLVAERAFPKGSVIAELKGLTPGEKRYSSVQVSENEHIELNSDLLYMNHSCDPSAIMDVDRMAVTANKDIAPGDELTFFYPSTEWDMAQPFSCWCGSSKCIKTVQGAQYLSTQVLNQFHLSKHITELIKKRDEKTL</sequence>
<dbReference type="SUPFAM" id="SSF82199">
    <property type="entry name" value="SET domain"/>
    <property type="match status" value="1"/>
</dbReference>
<dbReference type="VEuPathDB" id="FungiDB:BCV72DRAFT_288076"/>
<dbReference type="PANTHER" id="PTHR12350">
    <property type="entry name" value="HISTONE-LYSINE N-METHYLTRANSFERASE-RELATED"/>
    <property type="match status" value="1"/>
</dbReference>
<dbReference type="Gene3D" id="2.170.270.10">
    <property type="entry name" value="SET domain"/>
    <property type="match status" value="1"/>
</dbReference>
<feature type="domain" description="SET" evidence="1">
    <location>
        <begin position="19"/>
        <end position="117"/>
    </location>
</feature>
<dbReference type="PROSITE" id="PS50280">
    <property type="entry name" value="SET"/>
    <property type="match status" value="1"/>
</dbReference>
<protein>
    <submittedName>
        <fullName evidence="2">SET domain-containing protein</fullName>
    </submittedName>
</protein>
<dbReference type="AlphaFoldDB" id="A0A1X0RAE5"/>
<dbReference type="PANTHER" id="PTHR12350:SF19">
    <property type="entry name" value="SET DOMAIN-CONTAINING PROTEIN"/>
    <property type="match status" value="1"/>
</dbReference>
<dbReference type="OrthoDB" id="5984008at2759"/>
<accession>A0A1X0RAE5</accession>
<gene>
    <name evidence="2" type="ORF">BCV72DRAFT_288076</name>
</gene>
<evidence type="ECO:0000313" key="2">
    <source>
        <dbReference type="EMBL" id="ORE09030.1"/>
    </source>
</evidence>
<dbReference type="InterPro" id="IPR053201">
    <property type="entry name" value="Flavunoidine_N-MTase"/>
</dbReference>
<dbReference type="Proteomes" id="UP000242414">
    <property type="component" value="Unassembled WGS sequence"/>
</dbReference>
<dbReference type="EMBL" id="KV921881">
    <property type="protein sequence ID" value="ORE09030.1"/>
    <property type="molecule type" value="Genomic_DNA"/>
</dbReference>
<proteinExistence type="predicted"/>
<dbReference type="Pfam" id="PF00856">
    <property type="entry name" value="SET"/>
    <property type="match status" value="1"/>
</dbReference>
<evidence type="ECO:0000259" key="1">
    <source>
        <dbReference type="PROSITE" id="PS50280"/>
    </source>
</evidence>
<reference evidence="2" key="1">
    <citation type="journal article" date="2016" name="Proc. Natl. Acad. Sci. U.S.A.">
        <title>Lipid metabolic changes in an early divergent fungus govern the establishment of a mutualistic symbiosis with endobacteria.</title>
        <authorList>
            <person name="Lastovetsky O.A."/>
            <person name="Gaspar M.L."/>
            <person name="Mondo S.J."/>
            <person name="LaButti K.M."/>
            <person name="Sandor L."/>
            <person name="Grigoriev I.V."/>
            <person name="Henry S.A."/>
            <person name="Pawlowska T.E."/>
        </authorList>
    </citation>
    <scope>NUCLEOTIDE SEQUENCE [LARGE SCALE GENOMIC DNA]</scope>
    <source>
        <strain evidence="2">ATCC 52814</strain>
    </source>
</reference>